<keyword evidence="4" id="KW-0548">Nucleotidyltransferase</keyword>
<dbReference type="SUPFAM" id="SSF55073">
    <property type="entry name" value="Nucleotide cyclase"/>
    <property type="match status" value="1"/>
</dbReference>
<evidence type="ECO:0000256" key="1">
    <source>
        <dbReference type="SAM" id="Phobius"/>
    </source>
</evidence>
<accession>A0ABW7FWS7</accession>
<reference evidence="4 5" key="1">
    <citation type="submission" date="2024-08" db="EMBL/GenBank/DDBJ databases">
        <authorList>
            <person name="Lu H."/>
        </authorList>
    </citation>
    <scope>NUCLEOTIDE SEQUENCE [LARGE SCALE GENOMIC DNA]</scope>
    <source>
        <strain evidence="4 5">BYS180W</strain>
    </source>
</reference>
<feature type="domain" description="GGDEF" evidence="3">
    <location>
        <begin position="158"/>
        <end position="293"/>
    </location>
</feature>
<dbReference type="InterPro" id="IPR000160">
    <property type="entry name" value="GGDEF_dom"/>
</dbReference>
<keyword evidence="4" id="KW-0808">Transferase</keyword>
<dbReference type="Pfam" id="PF00563">
    <property type="entry name" value="EAL"/>
    <property type="match status" value="1"/>
</dbReference>
<dbReference type="SMART" id="SM00052">
    <property type="entry name" value="EAL"/>
    <property type="match status" value="1"/>
</dbReference>
<gene>
    <name evidence="4" type="ORF">ACG0Z6_10970</name>
</gene>
<organism evidence="4 5">
    <name type="scientific">Roseateles rivi</name>
    <dbReference type="NCBI Taxonomy" id="3299028"/>
    <lineage>
        <taxon>Bacteria</taxon>
        <taxon>Pseudomonadati</taxon>
        <taxon>Pseudomonadota</taxon>
        <taxon>Betaproteobacteria</taxon>
        <taxon>Burkholderiales</taxon>
        <taxon>Sphaerotilaceae</taxon>
        <taxon>Roseateles</taxon>
    </lineage>
</organism>
<evidence type="ECO:0000313" key="5">
    <source>
        <dbReference type="Proteomes" id="UP001606099"/>
    </source>
</evidence>
<name>A0ABW7FWS7_9BURK</name>
<evidence type="ECO:0000313" key="4">
    <source>
        <dbReference type="EMBL" id="MFG6448756.1"/>
    </source>
</evidence>
<dbReference type="PANTHER" id="PTHR33121">
    <property type="entry name" value="CYCLIC DI-GMP PHOSPHODIESTERASE PDEF"/>
    <property type="match status" value="1"/>
</dbReference>
<dbReference type="InterPro" id="IPR035919">
    <property type="entry name" value="EAL_sf"/>
</dbReference>
<sequence length="530" mass="58842">MSFIRLIWALLSAVLLLSLGVSAALALSLNTHPGKVLGLLRIDIAWLLLSHTLLGGLGFWGLSRIERIARAPLDDFYSQIRGLSDHQFIALKEPKVLEWVELSKSLNVMVARMKHMIEERDRALGKLEDKMSHDPLTLTSSREVFTEQLRMALKERADGGSVAIIRVNDLDGLNRRLGRNRTDECLVAMSTALRSHLLMELPPEDFVLARMNGADFGLLLPDSNAQALHERLERLNTALLPMVREGLTDNHQPAYFGGTTFVQAEAFSALMVRVDTMLMNAESKHQAVSVTTAQQQERVLAITQWRTILEEALATGHFAAEYLPVVDSRGQVVHELLELHLIEPDGARIPPHEYLPPAIRCGRVIDVELKAVEIALGRLQSDEQALCVPLSCASVARPIFVRRLSELLQRNPDHSRLSFELQESANHPEYLRSLKVLGDIAKAHGGLALGVVQYGTHVDLGELLTQTPLSHIRVHGGLLQQAQQPSVQRFLEQLRRQCVTQGLHLYTDSAERAAAAAPELAKLLDTRASI</sequence>
<dbReference type="PROSITE" id="PS50883">
    <property type="entry name" value="EAL"/>
    <property type="match status" value="1"/>
</dbReference>
<dbReference type="SUPFAM" id="SSF141868">
    <property type="entry name" value="EAL domain-like"/>
    <property type="match status" value="1"/>
</dbReference>
<evidence type="ECO:0000259" key="3">
    <source>
        <dbReference type="PROSITE" id="PS50887"/>
    </source>
</evidence>
<feature type="transmembrane region" description="Helical" evidence="1">
    <location>
        <begin position="44"/>
        <end position="62"/>
    </location>
</feature>
<keyword evidence="5" id="KW-1185">Reference proteome</keyword>
<dbReference type="GO" id="GO:0052621">
    <property type="term" value="F:diguanylate cyclase activity"/>
    <property type="evidence" value="ECO:0007669"/>
    <property type="project" value="UniProtKB-EC"/>
</dbReference>
<keyword evidence="1" id="KW-1133">Transmembrane helix</keyword>
<dbReference type="InterPro" id="IPR029787">
    <property type="entry name" value="Nucleotide_cyclase"/>
</dbReference>
<evidence type="ECO:0000259" key="2">
    <source>
        <dbReference type="PROSITE" id="PS50883"/>
    </source>
</evidence>
<protein>
    <submittedName>
        <fullName evidence="4">Diguanylate cyclase domain-containing protein</fullName>
        <ecNumber evidence="4">2.7.7.65</ecNumber>
    </submittedName>
</protein>
<keyword evidence="1" id="KW-0812">Transmembrane</keyword>
<dbReference type="Proteomes" id="UP001606099">
    <property type="component" value="Unassembled WGS sequence"/>
</dbReference>
<dbReference type="InterPro" id="IPR001633">
    <property type="entry name" value="EAL_dom"/>
</dbReference>
<dbReference type="Pfam" id="PF00990">
    <property type="entry name" value="GGDEF"/>
    <property type="match status" value="1"/>
</dbReference>
<proteinExistence type="predicted"/>
<comment type="caution">
    <text evidence="4">The sequence shown here is derived from an EMBL/GenBank/DDBJ whole genome shotgun (WGS) entry which is preliminary data.</text>
</comment>
<feature type="domain" description="EAL" evidence="2">
    <location>
        <begin position="302"/>
        <end position="530"/>
    </location>
</feature>
<dbReference type="EC" id="2.7.7.65" evidence="4"/>
<dbReference type="EMBL" id="JBIGHZ010000004">
    <property type="protein sequence ID" value="MFG6448756.1"/>
    <property type="molecule type" value="Genomic_DNA"/>
</dbReference>
<dbReference type="InterPro" id="IPR050706">
    <property type="entry name" value="Cyclic-di-GMP_PDE-like"/>
</dbReference>
<keyword evidence="1" id="KW-0472">Membrane</keyword>
<dbReference type="Gene3D" id="3.30.70.270">
    <property type="match status" value="1"/>
</dbReference>
<dbReference type="InterPro" id="IPR043128">
    <property type="entry name" value="Rev_trsase/Diguanyl_cyclase"/>
</dbReference>
<dbReference type="PANTHER" id="PTHR33121:SF15">
    <property type="entry name" value="BLUE LIGHT- AND TEMPERATURE-REGULATED ANTIREPRESSOR BLUF"/>
    <property type="match status" value="1"/>
</dbReference>
<dbReference type="Gene3D" id="3.20.20.450">
    <property type="entry name" value="EAL domain"/>
    <property type="match status" value="1"/>
</dbReference>
<dbReference type="RefSeq" id="WP_394461292.1">
    <property type="nucleotide sequence ID" value="NZ_JBIGHZ010000004.1"/>
</dbReference>
<dbReference type="SMART" id="SM00267">
    <property type="entry name" value="GGDEF"/>
    <property type="match status" value="1"/>
</dbReference>
<dbReference type="PROSITE" id="PS50887">
    <property type="entry name" value="GGDEF"/>
    <property type="match status" value="1"/>
</dbReference>